<accession>A0A374N3C0</accession>
<dbReference type="Proteomes" id="UP000263754">
    <property type="component" value="Unassembled WGS sequence"/>
</dbReference>
<comment type="caution">
    <text evidence="1">The sequence shown here is derived from an EMBL/GenBank/DDBJ whole genome shotgun (WGS) entry which is preliminary data.</text>
</comment>
<gene>
    <name evidence="1" type="ORF">DXD90_05505</name>
</gene>
<dbReference type="AlphaFoldDB" id="A0A374N3C0"/>
<evidence type="ECO:0000313" key="2">
    <source>
        <dbReference type="Proteomes" id="UP000263754"/>
    </source>
</evidence>
<protein>
    <recommendedName>
        <fullName evidence="3">Capsule polysaccharide biosynthesis protein</fullName>
    </recommendedName>
</protein>
<reference evidence="1 2" key="1">
    <citation type="submission" date="2018-08" db="EMBL/GenBank/DDBJ databases">
        <title>A genome reference for cultivated species of the human gut microbiota.</title>
        <authorList>
            <person name="Zou Y."/>
            <person name="Xue W."/>
            <person name="Luo G."/>
        </authorList>
    </citation>
    <scope>NUCLEOTIDE SEQUENCE [LARGE SCALE GENOMIC DNA]</scope>
    <source>
        <strain evidence="1 2">TM10-17</strain>
    </source>
</reference>
<evidence type="ECO:0000313" key="1">
    <source>
        <dbReference type="EMBL" id="RGI78045.1"/>
    </source>
</evidence>
<sequence length="505" mass="58663">MNFAKDNLNKGTVLITPIRVTPASNLFEGLFGVFFRLRGYKVKYFLCNQELNYCENIANLSRKCATCSLCLREQKVYTTTFKTDNVYLSSYVSRIDIQKIKNVVKKCSFDKDEDYIFEGVNLKDCIESGVMRYTQKSDVILSEDIDLLRKCATTSFLLAKFIIEFSSKEKIYKLISSHGIYSSWGAIIDTARVLGIDSIVWGRGYIGQGNVLFGHNRAIQDDLRNERSDVFDDIELTEDNLQIVKNYFFKKEDLKSKVDYINYYVGISLDDFDIEGFNKNLSKYNTVFGMFTNIPWDGQVFNKTEAFPTTIVYVRYTIEWFKQNPDCLLVIRAHPAEVSRDDSKGVTFEELLYNEYPQLPDNVIFLGPKNPITSYMLSTKIDYAIMYGSSMSIELAIRKIPVIHTGYLFTSNKGIVFDIETETDYYDKLIKAKNHSLKFTEEMYKNAMKYGYYWIMKRHIKDTSTELSNLNYVSFNFSNEEEFMKDEFLNFVFDKITSGKRIVKA</sequence>
<organism evidence="1 2">
    <name type="scientific">Bacteroides uniformis</name>
    <dbReference type="NCBI Taxonomy" id="820"/>
    <lineage>
        <taxon>Bacteria</taxon>
        <taxon>Pseudomonadati</taxon>
        <taxon>Bacteroidota</taxon>
        <taxon>Bacteroidia</taxon>
        <taxon>Bacteroidales</taxon>
        <taxon>Bacteroidaceae</taxon>
        <taxon>Bacteroides</taxon>
    </lineage>
</organism>
<dbReference type="EMBL" id="QSOF01000005">
    <property type="protein sequence ID" value="RGI78045.1"/>
    <property type="molecule type" value="Genomic_DNA"/>
</dbReference>
<name>A0A374N3C0_BACUN</name>
<proteinExistence type="predicted"/>
<evidence type="ECO:0008006" key="3">
    <source>
        <dbReference type="Google" id="ProtNLM"/>
    </source>
</evidence>
<dbReference type="SUPFAM" id="SSF53756">
    <property type="entry name" value="UDP-Glycosyltransferase/glycogen phosphorylase"/>
    <property type="match status" value="1"/>
</dbReference>